<gene>
    <name evidence="3" type="ORF">SGFS_033270</name>
</gene>
<evidence type="ECO:0008006" key="5">
    <source>
        <dbReference type="Google" id="ProtNLM"/>
    </source>
</evidence>
<organism evidence="3 4">
    <name type="scientific">Streptomyces graminofaciens</name>
    <dbReference type="NCBI Taxonomy" id="68212"/>
    <lineage>
        <taxon>Bacteria</taxon>
        <taxon>Bacillati</taxon>
        <taxon>Actinomycetota</taxon>
        <taxon>Actinomycetes</taxon>
        <taxon>Kitasatosporales</taxon>
        <taxon>Streptomycetaceae</taxon>
        <taxon>Streptomyces</taxon>
    </lineage>
</organism>
<name>A0ABM7F7T6_9ACTN</name>
<sequence length="215" mass="22702">MIRSARTLLPLAILPLLLTACGTERVVVAEREPPPVLDRVELDARARRMGIAPELIYATESPGFGLARQSVGVYGGDGFSAAYWSRDRGAQLLLLVDRGTMTADSCPEQPIGQGAGGAAKVTCERDGELWYRTSAGEHEYAVPEDGHVVRISAGTALVDRDVLRAAARAAHRPADAELAFLLPHMPPPPPGEPIERGDLPSHGDGAPNNDVGASG</sequence>
<reference evidence="3 4" key="1">
    <citation type="journal article" date="2010" name="ChemBioChem">
        <title>Cloning and characterization of the biosynthetic gene cluster of 16-membered macrolide antibiotic FD-891: involvement of a dual functional cytochrome P450 monooxygenase catalyzing epoxidation and hydroxylation.</title>
        <authorList>
            <person name="Kudo F."/>
            <person name="Motegi A."/>
            <person name="Mizoue K."/>
            <person name="Eguchi T."/>
        </authorList>
    </citation>
    <scope>NUCLEOTIDE SEQUENCE [LARGE SCALE GENOMIC DNA]</scope>
    <source>
        <strain evidence="3 4">A-8890</strain>
    </source>
</reference>
<dbReference type="EMBL" id="AP018448">
    <property type="protein sequence ID" value="BBC32033.1"/>
    <property type="molecule type" value="Genomic_DNA"/>
</dbReference>
<evidence type="ECO:0000256" key="1">
    <source>
        <dbReference type="SAM" id="MobiDB-lite"/>
    </source>
</evidence>
<reference evidence="3 4" key="2">
    <citation type="journal article" date="2023" name="ChemBioChem">
        <title>Acyltransferase Domain Exchange between Two Independent Type I Polyketide Synthases in the Same Producer Strain of Macrolide Antibiotics.</title>
        <authorList>
            <person name="Kudo F."/>
            <person name="Kishikawa K."/>
            <person name="Tsuboi K."/>
            <person name="Kido T."/>
            <person name="Usui T."/>
            <person name="Hashimoto J."/>
            <person name="Shin-Ya K."/>
            <person name="Miyanaga A."/>
            <person name="Eguchi T."/>
        </authorList>
    </citation>
    <scope>NUCLEOTIDE SEQUENCE [LARGE SCALE GENOMIC DNA]</scope>
    <source>
        <strain evidence="3 4">A-8890</strain>
    </source>
</reference>
<keyword evidence="2" id="KW-0732">Signal</keyword>
<evidence type="ECO:0000313" key="4">
    <source>
        <dbReference type="Proteomes" id="UP001321542"/>
    </source>
</evidence>
<dbReference type="Proteomes" id="UP001321542">
    <property type="component" value="Chromosome"/>
</dbReference>
<feature type="chain" id="PRO_5047158955" description="Membrane lipoprotein" evidence="2">
    <location>
        <begin position="21"/>
        <end position="215"/>
    </location>
</feature>
<proteinExistence type="predicted"/>
<accession>A0ABM7F7T6</accession>
<feature type="signal peptide" evidence="2">
    <location>
        <begin position="1"/>
        <end position="20"/>
    </location>
</feature>
<evidence type="ECO:0000256" key="2">
    <source>
        <dbReference type="SAM" id="SignalP"/>
    </source>
</evidence>
<keyword evidence="4" id="KW-1185">Reference proteome</keyword>
<evidence type="ECO:0000313" key="3">
    <source>
        <dbReference type="EMBL" id="BBC32033.1"/>
    </source>
</evidence>
<dbReference type="RefSeq" id="WP_286250977.1">
    <property type="nucleotide sequence ID" value="NZ_AP018448.1"/>
</dbReference>
<feature type="region of interest" description="Disordered" evidence="1">
    <location>
        <begin position="183"/>
        <end position="215"/>
    </location>
</feature>
<protein>
    <recommendedName>
        <fullName evidence="5">Membrane lipoprotein</fullName>
    </recommendedName>
</protein>
<dbReference type="PROSITE" id="PS51257">
    <property type="entry name" value="PROKAR_LIPOPROTEIN"/>
    <property type="match status" value="1"/>
</dbReference>